<dbReference type="PROSITE" id="PS50943">
    <property type="entry name" value="HTH_CROC1"/>
    <property type="match status" value="1"/>
</dbReference>
<dbReference type="Gene3D" id="1.10.260.40">
    <property type="entry name" value="lambda repressor-like DNA-binding domains"/>
    <property type="match status" value="1"/>
</dbReference>
<evidence type="ECO:0000259" key="1">
    <source>
        <dbReference type="PROSITE" id="PS50943"/>
    </source>
</evidence>
<reference evidence="2 3" key="1">
    <citation type="journal article" date="2019" name="Int. J. Syst. Evol. Microbiol.">
        <title>The Global Catalogue of Microorganisms (GCM) 10K type strain sequencing project: providing services to taxonomists for standard genome sequencing and annotation.</title>
        <authorList>
            <consortium name="The Broad Institute Genomics Platform"/>
            <consortium name="The Broad Institute Genome Sequencing Center for Infectious Disease"/>
            <person name="Wu L."/>
            <person name="Ma J."/>
        </authorList>
    </citation>
    <scope>NUCLEOTIDE SEQUENCE [LARGE SCALE GENOMIC DNA]</scope>
    <source>
        <strain evidence="2 3">JCM 9095</strain>
    </source>
</reference>
<proteinExistence type="predicted"/>
<gene>
    <name evidence="2" type="ORF">GCM10010451_68350</name>
</gene>
<keyword evidence="3" id="KW-1185">Reference proteome</keyword>
<dbReference type="CDD" id="cd00093">
    <property type="entry name" value="HTH_XRE"/>
    <property type="match status" value="1"/>
</dbReference>
<sequence>MFKNFLGKDRSPLGSFIDRNHRLSQEILAKETKLSRNTISDLCKGDSRRPQIQTQQKIVSALRKLGYNVSTSDFW</sequence>
<dbReference type="Pfam" id="PF01381">
    <property type="entry name" value="HTH_3"/>
    <property type="match status" value="1"/>
</dbReference>
<dbReference type="EMBL" id="BAAAUH010000144">
    <property type="protein sequence ID" value="GAA2774323.1"/>
    <property type="molecule type" value="Genomic_DNA"/>
</dbReference>
<accession>A0ABN3V115</accession>
<comment type="caution">
    <text evidence="2">The sequence shown here is derived from an EMBL/GenBank/DDBJ whole genome shotgun (WGS) entry which is preliminary data.</text>
</comment>
<dbReference type="InterPro" id="IPR010982">
    <property type="entry name" value="Lambda_DNA-bd_dom_sf"/>
</dbReference>
<name>A0ABN3V115_9ACTN</name>
<organism evidence="2 3">
    <name type="scientific">Streptomyces virens</name>
    <dbReference type="NCBI Taxonomy" id="285572"/>
    <lineage>
        <taxon>Bacteria</taxon>
        <taxon>Bacillati</taxon>
        <taxon>Actinomycetota</taxon>
        <taxon>Actinomycetes</taxon>
        <taxon>Kitasatosporales</taxon>
        <taxon>Streptomycetaceae</taxon>
        <taxon>Streptomyces</taxon>
    </lineage>
</organism>
<feature type="domain" description="HTH cro/C1-type" evidence="1">
    <location>
        <begin position="21"/>
        <end position="74"/>
    </location>
</feature>
<dbReference type="SUPFAM" id="SSF47413">
    <property type="entry name" value="lambda repressor-like DNA-binding domains"/>
    <property type="match status" value="1"/>
</dbReference>
<evidence type="ECO:0000313" key="3">
    <source>
        <dbReference type="Proteomes" id="UP001501866"/>
    </source>
</evidence>
<protein>
    <recommendedName>
        <fullName evidence="1">HTH cro/C1-type domain-containing protein</fullName>
    </recommendedName>
</protein>
<dbReference type="Proteomes" id="UP001501866">
    <property type="component" value="Unassembled WGS sequence"/>
</dbReference>
<evidence type="ECO:0000313" key="2">
    <source>
        <dbReference type="EMBL" id="GAA2774323.1"/>
    </source>
</evidence>
<dbReference type="InterPro" id="IPR001387">
    <property type="entry name" value="Cro/C1-type_HTH"/>
</dbReference>